<dbReference type="SUPFAM" id="SSF58104">
    <property type="entry name" value="Methyl-accepting chemotaxis protein (MCP) signaling domain"/>
    <property type="match status" value="1"/>
</dbReference>
<dbReference type="CDD" id="cd19410">
    <property type="entry name" value="HK9-like_sensor"/>
    <property type="match status" value="1"/>
</dbReference>
<dbReference type="PROSITE" id="PS50192">
    <property type="entry name" value="T_SNARE"/>
    <property type="match status" value="1"/>
</dbReference>
<organism evidence="13 14">
    <name type="scientific">Actinoplanes aureus</name>
    <dbReference type="NCBI Taxonomy" id="2792083"/>
    <lineage>
        <taxon>Bacteria</taxon>
        <taxon>Bacillati</taxon>
        <taxon>Actinomycetota</taxon>
        <taxon>Actinomycetes</taxon>
        <taxon>Micromonosporales</taxon>
        <taxon>Micromonosporaceae</taxon>
        <taxon>Actinoplanes</taxon>
    </lineage>
</organism>
<keyword evidence="2" id="KW-1003">Cell membrane</keyword>
<dbReference type="RefSeq" id="WP_196413655.1">
    <property type="nucleotide sequence ID" value="NZ_JADQTO010000004.1"/>
</dbReference>
<evidence type="ECO:0000256" key="3">
    <source>
        <dbReference type="ARBA" id="ARBA00022692"/>
    </source>
</evidence>
<sequence length="525" mass="55090">MSWLHRVTTRLVAAFAVPLVVLSIVGALAYRNTSTLETNSGQVSHTYQVLQGVDGITGALKDAETGQRGYLITGQEAYLAPYTAATEAVTGLIDRVAGLTADNPAQQERIARLRPLVQAKFDELAETIELRRTDGFSAARDVVLTDQGKAVMDQIRGVLTEMNDEEASLLGVRADSTAQTADASRIVIIVGIVMAALLVMVLAWLLARSILRPLTGLTGRLAEIADGEGDLTQRVDESRRDEFGTLGATFNRFVAKLAGIIAQIGDQANSLAAASEELSTGTRQIAGSADQTSREVGSVAGSTEAMSTALTTVAAGAEEMGTSIREIAASTSDASQAGAEAVRVAEEASRTVMALGQSSAEITNVVKFITAIAEQTNLLALNATIEAARAGESGKGFAVVASEVKELAQETARATEDISKRVQDIQQSATATSEAISRVTRIVTQVNDYQTTIASAVEEQTATTSEMSRNVTEASSSSQQVSTSLSTVSTAVSETSTAIVSSEQAVTELARMSSTLHSLVGQFKY</sequence>
<dbReference type="PROSITE" id="PS50111">
    <property type="entry name" value="CHEMOTAXIS_TRANSDUC_2"/>
    <property type="match status" value="1"/>
</dbReference>
<evidence type="ECO:0000256" key="6">
    <source>
        <dbReference type="ARBA" id="ARBA00029447"/>
    </source>
</evidence>
<comment type="subcellular location">
    <subcellularLocation>
        <location evidence="1">Cell inner membrane</location>
        <topology evidence="1">Multi-pass membrane protein</topology>
    </subcellularLocation>
</comment>
<comment type="caution">
    <text evidence="13">The sequence shown here is derived from an EMBL/GenBank/DDBJ whole genome shotgun (WGS) entry which is preliminary data.</text>
</comment>
<evidence type="ECO:0000259" key="11">
    <source>
        <dbReference type="PROSITE" id="PS50192"/>
    </source>
</evidence>
<reference evidence="13" key="1">
    <citation type="submission" date="2020-11" db="EMBL/GenBank/DDBJ databases">
        <title>Isolation and identification of active actinomycetes.</title>
        <authorList>
            <person name="Sun X."/>
        </authorList>
    </citation>
    <scope>NUCLEOTIDE SEQUENCE</scope>
    <source>
        <strain evidence="13">NEAU-A11</strain>
    </source>
</reference>
<evidence type="ECO:0000256" key="1">
    <source>
        <dbReference type="ARBA" id="ARBA00004429"/>
    </source>
</evidence>
<comment type="similarity">
    <text evidence="6">Belongs to the methyl-accepting chemotaxis (MCP) protein family.</text>
</comment>
<dbReference type="PANTHER" id="PTHR32089:SF112">
    <property type="entry name" value="LYSOZYME-LIKE PROTEIN-RELATED"/>
    <property type="match status" value="1"/>
</dbReference>
<evidence type="ECO:0000256" key="4">
    <source>
        <dbReference type="ARBA" id="ARBA00022989"/>
    </source>
</evidence>
<dbReference type="AlphaFoldDB" id="A0A931C200"/>
<dbReference type="InterPro" id="IPR003660">
    <property type="entry name" value="HAMP_dom"/>
</dbReference>
<dbReference type="Pfam" id="PF05227">
    <property type="entry name" value="CHASE3"/>
    <property type="match status" value="1"/>
</dbReference>
<gene>
    <name evidence="13" type="ORF">I4J89_10345</name>
</gene>
<evidence type="ECO:0000256" key="5">
    <source>
        <dbReference type="ARBA" id="ARBA00023224"/>
    </source>
</evidence>
<keyword evidence="4 9" id="KW-1133">Transmembrane helix</keyword>
<dbReference type="Pfam" id="PF00672">
    <property type="entry name" value="HAMP"/>
    <property type="match status" value="1"/>
</dbReference>
<feature type="transmembrane region" description="Helical" evidence="9">
    <location>
        <begin position="186"/>
        <end position="207"/>
    </location>
</feature>
<feature type="compositionally biased region" description="Low complexity" evidence="8">
    <location>
        <begin position="471"/>
        <end position="482"/>
    </location>
</feature>
<dbReference type="SMART" id="SM00283">
    <property type="entry name" value="MA"/>
    <property type="match status" value="1"/>
</dbReference>
<proteinExistence type="inferred from homology"/>
<dbReference type="PANTHER" id="PTHR32089">
    <property type="entry name" value="METHYL-ACCEPTING CHEMOTAXIS PROTEIN MCPB"/>
    <property type="match status" value="1"/>
</dbReference>
<feature type="compositionally biased region" description="Polar residues" evidence="8">
    <location>
        <begin position="460"/>
        <end position="470"/>
    </location>
</feature>
<dbReference type="InterPro" id="IPR007891">
    <property type="entry name" value="CHASE3"/>
</dbReference>
<dbReference type="EMBL" id="JADQTO010000004">
    <property type="protein sequence ID" value="MBG0561864.1"/>
    <property type="molecule type" value="Genomic_DNA"/>
</dbReference>
<dbReference type="PROSITE" id="PS50885">
    <property type="entry name" value="HAMP"/>
    <property type="match status" value="1"/>
</dbReference>
<dbReference type="GO" id="GO:0006935">
    <property type="term" value="P:chemotaxis"/>
    <property type="evidence" value="ECO:0007669"/>
    <property type="project" value="InterPro"/>
</dbReference>
<dbReference type="GO" id="GO:0005886">
    <property type="term" value="C:plasma membrane"/>
    <property type="evidence" value="ECO:0007669"/>
    <property type="project" value="UniProtKB-SubCell"/>
</dbReference>
<dbReference type="CDD" id="cd06225">
    <property type="entry name" value="HAMP"/>
    <property type="match status" value="1"/>
</dbReference>
<evidence type="ECO:0000256" key="7">
    <source>
        <dbReference type="PROSITE-ProRule" id="PRU00284"/>
    </source>
</evidence>
<keyword evidence="5 7" id="KW-0807">Transducer</keyword>
<dbReference type="PRINTS" id="PR00260">
    <property type="entry name" value="CHEMTRNSDUCR"/>
</dbReference>
<feature type="domain" description="T-SNARE coiled-coil homology" evidence="11">
    <location>
        <begin position="426"/>
        <end position="488"/>
    </location>
</feature>
<dbReference type="InterPro" id="IPR004089">
    <property type="entry name" value="MCPsignal_dom"/>
</dbReference>
<accession>A0A931C200</accession>
<keyword evidence="3 9" id="KW-0812">Transmembrane</keyword>
<keyword evidence="9" id="KW-0472">Membrane</keyword>
<evidence type="ECO:0000256" key="9">
    <source>
        <dbReference type="SAM" id="Phobius"/>
    </source>
</evidence>
<dbReference type="GO" id="GO:0004888">
    <property type="term" value="F:transmembrane signaling receptor activity"/>
    <property type="evidence" value="ECO:0007669"/>
    <property type="project" value="InterPro"/>
</dbReference>
<feature type="domain" description="HAMP" evidence="12">
    <location>
        <begin position="208"/>
        <end position="262"/>
    </location>
</feature>
<evidence type="ECO:0000256" key="8">
    <source>
        <dbReference type="SAM" id="MobiDB-lite"/>
    </source>
</evidence>
<protein>
    <submittedName>
        <fullName evidence="13">Methyl-accepting chemotaxis protein</fullName>
    </submittedName>
</protein>
<evidence type="ECO:0000259" key="12">
    <source>
        <dbReference type="PROSITE" id="PS50885"/>
    </source>
</evidence>
<dbReference type="InterPro" id="IPR000727">
    <property type="entry name" value="T_SNARE_dom"/>
</dbReference>
<feature type="domain" description="Methyl-accepting transducer" evidence="10">
    <location>
        <begin position="267"/>
        <end position="496"/>
    </location>
</feature>
<keyword evidence="14" id="KW-1185">Reference proteome</keyword>
<dbReference type="GO" id="GO:0007165">
    <property type="term" value="P:signal transduction"/>
    <property type="evidence" value="ECO:0007669"/>
    <property type="project" value="UniProtKB-KW"/>
</dbReference>
<feature type="region of interest" description="Disordered" evidence="8">
    <location>
        <begin position="460"/>
        <end position="482"/>
    </location>
</feature>
<evidence type="ECO:0000313" key="13">
    <source>
        <dbReference type="EMBL" id="MBG0561864.1"/>
    </source>
</evidence>
<evidence type="ECO:0000256" key="2">
    <source>
        <dbReference type="ARBA" id="ARBA00022519"/>
    </source>
</evidence>
<dbReference type="SMART" id="SM00304">
    <property type="entry name" value="HAMP"/>
    <property type="match status" value="1"/>
</dbReference>
<dbReference type="Proteomes" id="UP000598146">
    <property type="component" value="Unassembled WGS sequence"/>
</dbReference>
<dbReference type="InterPro" id="IPR004090">
    <property type="entry name" value="Chemotax_Me-accpt_rcpt"/>
</dbReference>
<evidence type="ECO:0000313" key="14">
    <source>
        <dbReference type="Proteomes" id="UP000598146"/>
    </source>
</evidence>
<evidence type="ECO:0000259" key="10">
    <source>
        <dbReference type="PROSITE" id="PS50111"/>
    </source>
</evidence>
<dbReference type="Gene3D" id="1.10.287.950">
    <property type="entry name" value="Methyl-accepting chemotaxis protein"/>
    <property type="match status" value="1"/>
</dbReference>
<name>A0A931C200_9ACTN</name>
<keyword evidence="2" id="KW-0997">Cell inner membrane</keyword>
<dbReference type="Pfam" id="PF00015">
    <property type="entry name" value="MCPsignal"/>
    <property type="match status" value="1"/>
</dbReference>